<reference evidence="3" key="1">
    <citation type="journal article" date="2019" name="Int. J. Syst. Evol. Microbiol.">
        <title>The Global Catalogue of Microorganisms (GCM) 10K type strain sequencing project: providing services to taxonomists for standard genome sequencing and annotation.</title>
        <authorList>
            <consortium name="The Broad Institute Genomics Platform"/>
            <consortium name="The Broad Institute Genome Sequencing Center for Infectious Disease"/>
            <person name="Wu L."/>
            <person name="Ma J."/>
        </authorList>
    </citation>
    <scope>NUCLEOTIDE SEQUENCE [LARGE SCALE GENOMIC DNA]</scope>
    <source>
        <strain evidence="3">XZYJ18</strain>
    </source>
</reference>
<keyword evidence="1" id="KW-1133">Transmembrane helix</keyword>
<keyword evidence="3" id="KW-1185">Reference proteome</keyword>
<feature type="transmembrane region" description="Helical" evidence="1">
    <location>
        <begin position="36"/>
        <end position="57"/>
    </location>
</feature>
<comment type="caution">
    <text evidence="2">The sequence shown here is derived from an EMBL/GenBank/DDBJ whole genome shotgun (WGS) entry which is preliminary data.</text>
</comment>
<evidence type="ECO:0000313" key="3">
    <source>
        <dbReference type="Proteomes" id="UP001595923"/>
    </source>
</evidence>
<keyword evidence="1" id="KW-0812">Transmembrane</keyword>
<proteinExistence type="predicted"/>
<accession>A0ABV9DX47</accession>
<dbReference type="RefSeq" id="WP_378575349.1">
    <property type="nucleotide sequence ID" value="NZ_JBHSFQ010000014.1"/>
</dbReference>
<name>A0ABV9DX47_9ACTN</name>
<organism evidence="2 3">
    <name type="scientific">Nocardiopsis mangrovi</name>
    <dbReference type="NCBI Taxonomy" id="1179818"/>
    <lineage>
        <taxon>Bacteria</taxon>
        <taxon>Bacillati</taxon>
        <taxon>Actinomycetota</taxon>
        <taxon>Actinomycetes</taxon>
        <taxon>Streptosporangiales</taxon>
        <taxon>Nocardiopsidaceae</taxon>
        <taxon>Nocardiopsis</taxon>
    </lineage>
</organism>
<protein>
    <recommendedName>
        <fullName evidence="4">DUF3311 domain-containing protein</fullName>
    </recommendedName>
</protein>
<gene>
    <name evidence="2" type="ORF">ACFO4E_15675</name>
</gene>
<sequence length="79" mass="8955">MTRTWARIALVICVVLWLVAAQQAGARPVDFYYQPITAFLLYFGPLIALVFLVLSFVGRKDAARIRRGPEQNREDGSEQ</sequence>
<keyword evidence="1" id="KW-0472">Membrane</keyword>
<evidence type="ECO:0008006" key="4">
    <source>
        <dbReference type="Google" id="ProtNLM"/>
    </source>
</evidence>
<evidence type="ECO:0000313" key="2">
    <source>
        <dbReference type="EMBL" id="MFC4563302.1"/>
    </source>
</evidence>
<dbReference type="Proteomes" id="UP001595923">
    <property type="component" value="Unassembled WGS sequence"/>
</dbReference>
<dbReference type="EMBL" id="JBHSFQ010000014">
    <property type="protein sequence ID" value="MFC4563302.1"/>
    <property type="molecule type" value="Genomic_DNA"/>
</dbReference>
<evidence type="ECO:0000256" key="1">
    <source>
        <dbReference type="SAM" id="Phobius"/>
    </source>
</evidence>